<evidence type="ECO:0000313" key="1">
    <source>
        <dbReference type="EMBL" id="MCQ4770315.1"/>
    </source>
</evidence>
<dbReference type="InterPro" id="IPR019292">
    <property type="entry name" value="McrC"/>
</dbReference>
<gene>
    <name evidence="1" type="ORF">NE579_07545</name>
</gene>
<accession>A0AAW5JT32</accession>
<dbReference type="Proteomes" id="UP001204562">
    <property type="component" value="Unassembled WGS sequence"/>
</dbReference>
<dbReference type="Pfam" id="PF10117">
    <property type="entry name" value="McrBC"/>
    <property type="match status" value="1"/>
</dbReference>
<dbReference type="EMBL" id="JANFYS010000013">
    <property type="protein sequence ID" value="MCQ4770315.1"/>
    <property type="molecule type" value="Genomic_DNA"/>
</dbReference>
<organism evidence="1 2">
    <name type="scientific">Intestinimonas massiliensis</name>
    <name type="common">ex Afouda et al. 2020</name>
    <dbReference type="NCBI Taxonomy" id="1673721"/>
    <lineage>
        <taxon>Bacteria</taxon>
        <taxon>Bacillati</taxon>
        <taxon>Bacillota</taxon>
        <taxon>Clostridia</taxon>
        <taxon>Eubacteriales</taxon>
        <taxon>Intestinimonas</taxon>
    </lineage>
</organism>
<sequence length="450" mass="52616">MDIKSRPKVMPMKLQKIKDNTQIKKDAFLDIWNLTGKIADKTLEQLEREGVFVFPEFVIDAEDITKDQMILQSVNEAYRSGNVMGFIGCGDERLIIESRFCSDDEDYFFRYLLDRVLDFPNIVDLESDADQNNRLFNFLLFLFPYYLKTAMRKGLFKKYVRNRYNDGNVKGTVDIARHIEKNTPFTGNVAYSQREFSYDNNLMELVRHTIEFIKGKPYGNNLLIRVKDEAKLVVEATPRYEQYERQKIVETNKKNPVRHAYFREYLALQRLCLLILQHQKHQIGSGSRQIYGILFDGAWLWEEYVSSLIDNTFYHPMNKGSTGAQRLFSGNVGLIYPDFISRDNKTRIIADAKYKPIDNIGNKDYLQVLAYMFRFDAKAGYYLYPEAAGTDDLQLWMNRGSTYEANVAPRDDIYIIKHGLKIPAEAENYEMFVARMKISETEFRQVFASV</sequence>
<proteinExistence type="predicted"/>
<dbReference type="AlphaFoldDB" id="A0AAW5JT32"/>
<comment type="caution">
    <text evidence="1">The sequence shown here is derived from an EMBL/GenBank/DDBJ whole genome shotgun (WGS) entry which is preliminary data.</text>
</comment>
<dbReference type="PANTHER" id="PTHR38733:SF1">
    <property type="entry name" value="TYPE IV METHYL-DIRECTED RESTRICTION ENZYME ECOKMCRBC"/>
    <property type="match status" value="1"/>
</dbReference>
<dbReference type="PANTHER" id="PTHR38733">
    <property type="entry name" value="PROTEIN MCRC"/>
    <property type="match status" value="1"/>
</dbReference>
<reference evidence="1" key="1">
    <citation type="submission" date="2022-06" db="EMBL/GenBank/DDBJ databases">
        <title>Isolation of gut microbiota from human fecal samples.</title>
        <authorList>
            <person name="Pamer E.G."/>
            <person name="Barat B."/>
            <person name="Waligurski E."/>
            <person name="Medina S."/>
            <person name="Paddock L."/>
            <person name="Mostad J."/>
        </authorList>
    </citation>
    <scope>NUCLEOTIDE SEQUENCE</scope>
    <source>
        <strain evidence="1">DFI.9.91</strain>
    </source>
</reference>
<protein>
    <recommendedName>
        <fullName evidence="3">McrBC 5-methylcytosine restriction system component</fullName>
    </recommendedName>
</protein>
<evidence type="ECO:0000313" key="2">
    <source>
        <dbReference type="Proteomes" id="UP001204562"/>
    </source>
</evidence>
<name>A0AAW5JT32_9FIRM</name>
<evidence type="ECO:0008006" key="3">
    <source>
        <dbReference type="Google" id="ProtNLM"/>
    </source>
</evidence>